<name>A0ACC1L9E1_9FUNG</name>
<organism evidence="1 2">
    <name type="scientific">Coemansia helicoidea</name>
    <dbReference type="NCBI Taxonomy" id="1286919"/>
    <lineage>
        <taxon>Eukaryota</taxon>
        <taxon>Fungi</taxon>
        <taxon>Fungi incertae sedis</taxon>
        <taxon>Zoopagomycota</taxon>
        <taxon>Kickxellomycotina</taxon>
        <taxon>Kickxellomycetes</taxon>
        <taxon>Kickxellales</taxon>
        <taxon>Kickxellaceae</taxon>
        <taxon>Coemansia</taxon>
    </lineage>
</organism>
<proteinExistence type="predicted"/>
<keyword evidence="2" id="KW-1185">Reference proteome</keyword>
<keyword evidence="1" id="KW-0326">Glycosidase</keyword>
<dbReference type="EMBL" id="JANBUN010000511">
    <property type="protein sequence ID" value="KAJ2803197.1"/>
    <property type="molecule type" value="Genomic_DNA"/>
</dbReference>
<protein>
    <submittedName>
        <fullName evidence="1">Processing alpha glucosidase I</fullName>
        <ecNumber evidence="1">3.2.1.106</ecNumber>
    </submittedName>
</protein>
<comment type="caution">
    <text evidence="1">The sequence shown here is derived from an EMBL/GenBank/DDBJ whole genome shotgun (WGS) entry which is preliminary data.</text>
</comment>
<feature type="non-terminal residue" evidence="1">
    <location>
        <position position="1"/>
    </location>
</feature>
<dbReference type="EC" id="3.2.1.106" evidence="1"/>
<sequence length="472" mass="52735">GYGDAEIAIARRALSSLIGGIGYFYGRGLVAAGPMPGPGDDANVPPAELSAPYALFATTPSRPFFPRGFLWDEGFHQLLLARWDADLSLDIVRSWFSTMDASGWIAREQILGDEARSKVPAEFQVQYPNFANPPTLLFAVRALAERTAANELSGLAEQLEQVYCERDVPDPATSQTLTLPRIAELHRFSSRLLDYFMATQAGARGRGYRWRGRTEGHTLTSGLDDYPRARPPSSGELHVDLFAWVTYMLAVDTELAAHDSGGGRAANQTAVRERERQLEEHLQLLDELHWNPERNMYCDVTARARADYDELEDDGGEPEEAAFVCHRGYVSLFPMLLGLVAPDSPKLGHILDMVEDPAELWTAYGLRSLSARDPYYGKDENYWRGPIWLNVNYLVLAALHKTYATAPGPFRDQAARIYRELRANLVANVLGQYQSTGFFWENYSPDDGHGQGTHPFTGWTSLIVLIMAEQYH</sequence>
<accession>A0ACC1L9E1</accession>
<gene>
    <name evidence="1" type="primary">CWH41_1</name>
    <name evidence="1" type="ORF">H4R21_002126</name>
</gene>
<reference evidence="1" key="1">
    <citation type="submission" date="2022-07" db="EMBL/GenBank/DDBJ databases">
        <title>Phylogenomic reconstructions and comparative analyses of Kickxellomycotina fungi.</title>
        <authorList>
            <person name="Reynolds N.K."/>
            <person name="Stajich J.E."/>
            <person name="Barry K."/>
            <person name="Grigoriev I.V."/>
            <person name="Crous P."/>
            <person name="Smith M.E."/>
        </authorList>
    </citation>
    <scope>NUCLEOTIDE SEQUENCE</scope>
    <source>
        <strain evidence="1">BCRC 34780</strain>
    </source>
</reference>
<evidence type="ECO:0000313" key="2">
    <source>
        <dbReference type="Proteomes" id="UP001140087"/>
    </source>
</evidence>
<keyword evidence="1" id="KW-0378">Hydrolase</keyword>
<evidence type="ECO:0000313" key="1">
    <source>
        <dbReference type="EMBL" id="KAJ2803197.1"/>
    </source>
</evidence>
<dbReference type="Proteomes" id="UP001140087">
    <property type="component" value="Unassembled WGS sequence"/>
</dbReference>